<dbReference type="Gene3D" id="3.40.50.300">
    <property type="entry name" value="P-loop containing nucleotide triphosphate hydrolases"/>
    <property type="match status" value="1"/>
</dbReference>
<sequence length="590" mass="63157">MHLMIARGTPLGARIVVDHTVKIVGRAYDTDLTLEDRAVSRHHFQVVATSNHEVRVRVCGTAAPLIHADRTVRDAVLKTGDSFVVGNTVLVVAEGEAAADGDACAGPLPSSPTITAIQNLLGGPASDVRAFAAIVALNEALAAARDIPSLTTALGVWAKEHIPCDHVDVALVPPIAEVDDTTAIVETVSETDRAKRCARLVVPARGSSGSSICWLGFTTTIPPQSVTDPLRRLLVIVGQICATRMAQMGAQSELLAVQEDRESLRRQALGSAHAFLGSSAPAKDVVRFIPKLAVSDTRVLLKGESGVGKTFVARLLHELGPRTSKPFQVVNCAAIPEHSIESALFGHERGAFTGAVATQRGVFEAAEGGTVLLDEIGELPLASQAKLLRALEDKRYERLGSTQSRVVSARVIATTNRDLDAMVAAGTFRVDLFFRISVVSLRIPSLRERAGDLELLARRILEDLLPSAGRRIDGFSPEALDSIRRYSWPGNVRELRNAIEHAIALGEGRLIASSDLPATVRSAPKAPSEPAAAEHPSLIELPMNENQLHARNREAALRRSDGNITRAAALLGIERAALYKTTIYKKRSSN</sequence>
<dbReference type="SUPFAM" id="SSF49879">
    <property type="entry name" value="SMAD/FHA domain"/>
    <property type="match status" value="1"/>
</dbReference>
<dbReference type="CDD" id="cd00009">
    <property type="entry name" value="AAA"/>
    <property type="match status" value="1"/>
</dbReference>
<dbReference type="InterPro" id="IPR025943">
    <property type="entry name" value="Sigma_54_int_dom_ATP-bd_2"/>
</dbReference>
<reference evidence="8 9" key="1">
    <citation type="submission" date="2021-12" db="EMBL/GenBank/DDBJ databases">
        <title>Discovery of the Pendulisporaceae a myxobacterial family with distinct sporulation behavior and unique specialized metabolism.</title>
        <authorList>
            <person name="Garcia R."/>
            <person name="Popoff A."/>
            <person name="Bader C.D."/>
            <person name="Loehr J."/>
            <person name="Walesch S."/>
            <person name="Walt C."/>
            <person name="Boldt J."/>
            <person name="Bunk B."/>
            <person name="Haeckl F.J.F.P.J."/>
            <person name="Gunesch A.P."/>
            <person name="Birkelbach J."/>
            <person name="Nuebel U."/>
            <person name="Pietschmann T."/>
            <person name="Bach T."/>
            <person name="Mueller R."/>
        </authorList>
    </citation>
    <scope>NUCLEOTIDE SEQUENCE [LARGE SCALE GENOMIC DNA]</scope>
    <source>
        <strain evidence="8 9">MSr11954</strain>
    </source>
</reference>
<evidence type="ECO:0000313" key="9">
    <source>
        <dbReference type="Proteomes" id="UP001370348"/>
    </source>
</evidence>
<dbReference type="SUPFAM" id="SSF46689">
    <property type="entry name" value="Homeodomain-like"/>
    <property type="match status" value="1"/>
</dbReference>
<dbReference type="EMBL" id="CP089984">
    <property type="protein sequence ID" value="WXB16357.1"/>
    <property type="molecule type" value="Genomic_DNA"/>
</dbReference>
<dbReference type="InterPro" id="IPR002197">
    <property type="entry name" value="HTH_Fis"/>
</dbReference>
<accession>A0ABZ2LZQ1</accession>
<dbReference type="PROSITE" id="PS50045">
    <property type="entry name" value="SIGMA54_INTERACT_4"/>
    <property type="match status" value="1"/>
</dbReference>
<feature type="domain" description="Sigma-54 factor interaction" evidence="7">
    <location>
        <begin position="275"/>
        <end position="504"/>
    </location>
</feature>
<gene>
    <name evidence="8" type="ORF">LZC94_03555</name>
</gene>
<evidence type="ECO:0000256" key="4">
    <source>
        <dbReference type="ARBA" id="ARBA00023125"/>
    </source>
</evidence>
<dbReference type="InterPro" id="IPR025662">
    <property type="entry name" value="Sigma_54_int_dom_ATP-bd_1"/>
</dbReference>
<dbReference type="SUPFAM" id="SSF52540">
    <property type="entry name" value="P-loop containing nucleoside triphosphate hydrolases"/>
    <property type="match status" value="1"/>
</dbReference>
<dbReference type="InterPro" id="IPR003593">
    <property type="entry name" value="AAA+_ATPase"/>
</dbReference>
<dbReference type="PANTHER" id="PTHR32071">
    <property type="entry name" value="TRANSCRIPTIONAL REGULATORY PROTEIN"/>
    <property type="match status" value="1"/>
</dbReference>
<evidence type="ECO:0000256" key="5">
    <source>
        <dbReference type="ARBA" id="ARBA00023163"/>
    </source>
</evidence>
<keyword evidence="4" id="KW-0238">DNA-binding</keyword>
<evidence type="ECO:0000259" key="6">
    <source>
        <dbReference type="PROSITE" id="PS50006"/>
    </source>
</evidence>
<dbReference type="PROSITE" id="PS00675">
    <property type="entry name" value="SIGMA54_INTERACT_1"/>
    <property type="match status" value="1"/>
</dbReference>
<dbReference type="Gene3D" id="1.10.10.60">
    <property type="entry name" value="Homeodomain-like"/>
    <property type="match status" value="1"/>
</dbReference>
<keyword evidence="9" id="KW-1185">Reference proteome</keyword>
<dbReference type="InterPro" id="IPR008984">
    <property type="entry name" value="SMAD_FHA_dom_sf"/>
</dbReference>
<dbReference type="InterPro" id="IPR058031">
    <property type="entry name" value="AAA_lid_NorR"/>
</dbReference>
<protein>
    <submittedName>
        <fullName evidence="8">Sigma 54-interacting transcriptional regulator</fullName>
    </submittedName>
</protein>
<organism evidence="8 9">
    <name type="scientific">Pendulispora albinea</name>
    <dbReference type="NCBI Taxonomy" id="2741071"/>
    <lineage>
        <taxon>Bacteria</taxon>
        <taxon>Pseudomonadati</taxon>
        <taxon>Myxococcota</taxon>
        <taxon>Myxococcia</taxon>
        <taxon>Myxococcales</taxon>
        <taxon>Sorangiineae</taxon>
        <taxon>Pendulisporaceae</taxon>
        <taxon>Pendulispora</taxon>
    </lineage>
</organism>
<dbReference type="InterPro" id="IPR000253">
    <property type="entry name" value="FHA_dom"/>
</dbReference>
<keyword evidence="2" id="KW-0067">ATP-binding</keyword>
<keyword evidence="3" id="KW-0805">Transcription regulation</keyword>
<dbReference type="Gene3D" id="1.10.8.60">
    <property type="match status" value="1"/>
</dbReference>
<dbReference type="SMART" id="SM00382">
    <property type="entry name" value="AAA"/>
    <property type="match status" value="1"/>
</dbReference>
<dbReference type="Pfam" id="PF00158">
    <property type="entry name" value="Sigma54_activat"/>
    <property type="match status" value="1"/>
</dbReference>
<dbReference type="Pfam" id="PF02954">
    <property type="entry name" value="HTH_8"/>
    <property type="match status" value="1"/>
</dbReference>
<dbReference type="PROSITE" id="PS00688">
    <property type="entry name" value="SIGMA54_INTERACT_3"/>
    <property type="match status" value="1"/>
</dbReference>
<dbReference type="PROSITE" id="PS50006">
    <property type="entry name" value="FHA_DOMAIN"/>
    <property type="match status" value="1"/>
</dbReference>
<dbReference type="InterPro" id="IPR009057">
    <property type="entry name" value="Homeodomain-like_sf"/>
</dbReference>
<dbReference type="CDD" id="cd00060">
    <property type="entry name" value="FHA"/>
    <property type="match status" value="1"/>
</dbReference>
<keyword evidence="5" id="KW-0804">Transcription</keyword>
<feature type="domain" description="FHA" evidence="6">
    <location>
        <begin position="22"/>
        <end position="71"/>
    </location>
</feature>
<dbReference type="Proteomes" id="UP001370348">
    <property type="component" value="Chromosome"/>
</dbReference>
<dbReference type="RefSeq" id="WP_394825982.1">
    <property type="nucleotide sequence ID" value="NZ_CP089984.1"/>
</dbReference>
<keyword evidence="1" id="KW-0547">Nucleotide-binding</keyword>
<dbReference type="InterPro" id="IPR027417">
    <property type="entry name" value="P-loop_NTPase"/>
</dbReference>
<dbReference type="PROSITE" id="PS00676">
    <property type="entry name" value="SIGMA54_INTERACT_2"/>
    <property type="match status" value="1"/>
</dbReference>
<evidence type="ECO:0000256" key="2">
    <source>
        <dbReference type="ARBA" id="ARBA00022840"/>
    </source>
</evidence>
<dbReference type="InterPro" id="IPR025944">
    <property type="entry name" value="Sigma_54_int_dom_CS"/>
</dbReference>
<evidence type="ECO:0000256" key="3">
    <source>
        <dbReference type="ARBA" id="ARBA00023015"/>
    </source>
</evidence>
<dbReference type="Pfam" id="PF25601">
    <property type="entry name" value="AAA_lid_14"/>
    <property type="match status" value="1"/>
</dbReference>
<evidence type="ECO:0000313" key="8">
    <source>
        <dbReference type="EMBL" id="WXB16357.1"/>
    </source>
</evidence>
<dbReference type="Pfam" id="PF00498">
    <property type="entry name" value="FHA"/>
    <property type="match status" value="1"/>
</dbReference>
<dbReference type="InterPro" id="IPR002078">
    <property type="entry name" value="Sigma_54_int"/>
</dbReference>
<dbReference type="Gene3D" id="2.60.200.20">
    <property type="match status" value="1"/>
</dbReference>
<evidence type="ECO:0000256" key="1">
    <source>
        <dbReference type="ARBA" id="ARBA00022741"/>
    </source>
</evidence>
<name>A0ABZ2LZQ1_9BACT</name>
<evidence type="ECO:0000259" key="7">
    <source>
        <dbReference type="PROSITE" id="PS50045"/>
    </source>
</evidence>
<proteinExistence type="predicted"/>